<dbReference type="InterPro" id="IPR019843">
    <property type="entry name" value="DNA_pol-X_BS"/>
</dbReference>
<proteinExistence type="inferred from homology"/>
<keyword evidence="8" id="KW-0539">Nucleus</keyword>
<dbReference type="STRING" id="149040.A0A132B5Z1"/>
<evidence type="ECO:0000313" key="11">
    <source>
        <dbReference type="EMBL" id="KUJ07087.1"/>
    </source>
</evidence>
<gene>
    <name evidence="11" type="ORF">LY89DRAFT_602043</name>
</gene>
<keyword evidence="4 8" id="KW-0227">DNA damage</keyword>
<evidence type="ECO:0000259" key="10">
    <source>
        <dbReference type="PROSITE" id="PS50172"/>
    </source>
</evidence>
<dbReference type="GO" id="GO:0046872">
    <property type="term" value="F:metal ion binding"/>
    <property type="evidence" value="ECO:0007669"/>
    <property type="project" value="UniProtKB-UniRule"/>
</dbReference>
<keyword evidence="5 8" id="KW-0239">DNA-directed DNA polymerase</keyword>
<dbReference type="InterPro" id="IPR029398">
    <property type="entry name" value="PolB_thumb"/>
</dbReference>
<dbReference type="InterPro" id="IPR022312">
    <property type="entry name" value="DNA_pol_X"/>
</dbReference>
<dbReference type="InterPro" id="IPR002054">
    <property type="entry name" value="DNA-dir_DNA_pol_X"/>
</dbReference>
<dbReference type="SMART" id="SM00483">
    <property type="entry name" value="POLXc"/>
    <property type="match status" value="1"/>
</dbReference>
<dbReference type="InterPro" id="IPR010996">
    <property type="entry name" value="HHH_MUS81"/>
</dbReference>
<dbReference type="AlphaFoldDB" id="A0A132B5Z1"/>
<dbReference type="PROSITE" id="PS50172">
    <property type="entry name" value="BRCT"/>
    <property type="match status" value="1"/>
</dbReference>
<evidence type="ECO:0000256" key="5">
    <source>
        <dbReference type="ARBA" id="ARBA00022932"/>
    </source>
</evidence>
<comment type="catalytic activity">
    <reaction evidence="7 8">
        <text>DNA(n) + a 2'-deoxyribonucleoside 5'-triphosphate = DNA(n+1) + diphosphate</text>
        <dbReference type="Rhea" id="RHEA:22508"/>
        <dbReference type="Rhea" id="RHEA-COMP:17339"/>
        <dbReference type="Rhea" id="RHEA-COMP:17340"/>
        <dbReference type="ChEBI" id="CHEBI:33019"/>
        <dbReference type="ChEBI" id="CHEBI:61560"/>
        <dbReference type="ChEBI" id="CHEBI:173112"/>
        <dbReference type="EC" id="2.7.7.7"/>
    </reaction>
</comment>
<comment type="subcellular location">
    <subcellularLocation>
        <location evidence="8">Nucleus</location>
    </subcellularLocation>
</comment>
<protein>
    <recommendedName>
        <fullName evidence="8">DNA polymerase</fullName>
        <ecNumber evidence="8">2.7.7.7</ecNumber>
    </recommendedName>
</protein>
<dbReference type="SUPFAM" id="SSF81585">
    <property type="entry name" value="PsbU/PolX domain-like"/>
    <property type="match status" value="1"/>
</dbReference>
<dbReference type="Gene3D" id="3.30.460.10">
    <property type="entry name" value="Beta Polymerase, domain 2"/>
    <property type="match status" value="1"/>
</dbReference>
<dbReference type="EMBL" id="KQ947441">
    <property type="protein sequence ID" value="KUJ07087.1"/>
    <property type="molecule type" value="Genomic_DNA"/>
</dbReference>
<dbReference type="Pfam" id="PF10391">
    <property type="entry name" value="DNA_pol_lambd_f"/>
    <property type="match status" value="1"/>
</dbReference>
<dbReference type="FunFam" id="1.10.150.110:FF:000005">
    <property type="entry name" value="DNA polymerase POL4"/>
    <property type="match status" value="1"/>
</dbReference>
<dbReference type="GO" id="GO:0005634">
    <property type="term" value="C:nucleus"/>
    <property type="evidence" value="ECO:0007669"/>
    <property type="project" value="UniProtKB-SubCell"/>
</dbReference>
<comment type="similarity">
    <text evidence="1 8">Belongs to the DNA polymerase type-X family.</text>
</comment>
<dbReference type="Pfam" id="PF14792">
    <property type="entry name" value="DNA_pol_B_palm"/>
    <property type="match status" value="1"/>
</dbReference>
<dbReference type="EC" id="2.7.7.7" evidence="8"/>
<feature type="compositionally biased region" description="Basic residues" evidence="9">
    <location>
        <begin position="125"/>
        <end position="137"/>
    </location>
</feature>
<dbReference type="PRINTS" id="PR00870">
    <property type="entry name" value="DNAPOLXBETA"/>
</dbReference>
<dbReference type="KEGG" id="psco:LY89DRAFT_602043"/>
<evidence type="ECO:0000256" key="3">
    <source>
        <dbReference type="ARBA" id="ARBA00022695"/>
    </source>
</evidence>
<keyword evidence="3 8" id="KW-0548">Nucleotidyltransferase</keyword>
<dbReference type="GeneID" id="28819952"/>
<dbReference type="Gene3D" id="1.10.150.20">
    <property type="entry name" value="5' to 3' exonuclease, C-terminal subdomain"/>
    <property type="match status" value="1"/>
</dbReference>
<evidence type="ECO:0000256" key="7">
    <source>
        <dbReference type="ARBA" id="ARBA00049244"/>
    </source>
</evidence>
<dbReference type="PRINTS" id="PR00869">
    <property type="entry name" value="DNAPOLX"/>
</dbReference>
<feature type="domain" description="BRCT" evidence="10">
    <location>
        <begin position="52"/>
        <end position="86"/>
    </location>
</feature>
<dbReference type="OrthoDB" id="205514at2759"/>
<dbReference type="InterPro" id="IPR027421">
    <property type="entry name" value="DNA_pol_lamdba_lyase_dom_sf"/>
</dbReference>
<dbReference type="InterPro" id="IPR001357">
    <property type="entry name" value="BRCT_dom"/>
</dbReference>
<dbReference type="Gene3D" id="1.10.150.110">
    <property type="entry name" value="DNA polymerase beta, N-terminal domain-like"/>
    <property type="match status" value="1"/>
</dbReference>
<evidence type="ECO:0000256" key="1">
    <source>
        <dbReference type="ARBA" id="ARBA00008323"/>
    </source>
</evidence>
<dbReference type="PANTHER" id="PTHR11276:SF29">
    <property type="entry name" value="DNA POLYMERASE TYPE-X FAMILY PROTEIN POL4"/>
    <property type="match status" value="1"/>
</dbReference>
<keyword evidence="12" id="KW-1185">Reference proteome</keyword>
<evidence type="ECO:0000313" key="12">
    <source>
        <dbReference type="Proteomes" id="UP000070700"/>
    </source>
</evidence>
<dbReference type="InterPro" id="IPR037160">
    <property type="entry name" value="DNA_Pol_thumb_sf"/>
</dbReference>
<dbReference type="PANTHER" id="PTHR11276">
    <property type="entry name" value="DNA POLYMERASE TYPE-X FAMILY MEMBER"/>
    <property type="match status" value="1"/>
</dbReference>
<evidence type="ECO:0000256" key="9">
    <source>
        <dbReference type="SAM" id="MobiDB-lite"/>
    </source>
</evidence>
<dbReference type="CDD" id="cd00141">
    <property type="entry name" value="NT_POLXc"/>
    <property type="match status" value="1"/>
</dbReference>
<dbReference type="Proteomes" id="UP000070700">
    <property type="component" value="Unassembled WGS sequence"/>
</dbReference>
<feature type="region of interest" description="Disordered" evidence="9">
    <location>
        <begin position="1"/>
        <end position="53"/>
    </location>
</feature>
<dbReference type="SUPFAM" id="SSF47802">
    <property type="entry name" value="DNA polymerase beta, N-terminal domain-like"/>
    <property type="match status" value="1"/>
</dbReference>
<dbReference type="Pfam" id="PF14716">
    <property type="entry name" value="HHH_8"/>
    <property type="match status" value="1"/>
</dbReference>
<dbReference type="InterPro" id="IPR002008">
    <property type="entry name" value="DNA_pol_X_beta-like"/>
</dbReference>
<keyword evidence="6 8" id="KW-0234">DNA repair</keyword>
<sequence>MTVGGGKEVIAIDSGSETESDHDLLPATTTPRESSLPLHSKDRPPGLANSSLQDLGTNNVVSVLKLSWYKDSLNSGGLLPYDNYLVYQGKITSGLKHQPGKVTVRPKGIQILTRAKEDAPPPNAKRSHGRHTSRASRAHYSQLSSQPALLHETTVEHEGTDMLPIPDFLHTIYSCQRPTPLHCPNEAFLAQLRIIKQARKLEHEEMRSRAYSGGIATIASYPHTLMSAREVYRLPNCGGKIATLWREWHETGHIAEVDRIESDPRMQALNIFYGIHDVGDSGAKKFYERGWRDLDDVIEFGWDNVLTRNQQIGVKYYDEFQLRISRTEVESTANIILDYANRIRDGFQMVICGGYRRGKSDCGDVDVVLTHPDEEATSMFLQTLLENLEEDSYITHRLTVSTRNSDRGQSPVSWKGKRKAGSGFDTLDHAFVVWQNTQWPSQVEDLKKDPNFKNPNPHRRVDIIVTPWKTAGCAIIGWSGGTMFERDLRKYCNDKLNLKFDSSGVRKREGYDEGAWVDLEAGDGDLLVKEKRVFSGLGLEWRDPTERCTD</sequence>
<dbReference type="InParanoid" id="A0A132B5Z1"/>
<accession>A0A132B5Z1</accession>
<feature type="region of interest" description="Disordered" evidence="9">
    <location>
        <begin position="114"/>
        <end position="148"/>
    </location>
</feature>
<dbReference type="Gene3D" id="3.30.210.10">
    <property type="entry name" value="DNA polymerase, thumb domain"/>
    <property type="match status" value="1"/>
</dbReference>
<dbReference type="FunFam" id="3.30.210.10:FF:000005">
    <property type="entry name" value="DNA polymerase IV"/>
    <property type="match status" value="1"/>
</dbReference>
<evidence type="ECO:0000256" key="2">
    <source>
        <dbReference type="ARBA" id="ARBA00022679"/>
    </source>
</evidence>
<comment type="function">
    <text evidence="8">DNA polymerase that functions in several pathways of DNA repair. Involved in base excision repair (BER) responsible for repair of lesions that give rise to abasic (AP) sites in DNA. Also contributes to DNA double-strand break repair by non-homologous end joining and homologous recombination. Has both template-dependent and template-independent (terminal transferase) DNA polymerase activities. Has also a 5'-deoxyribose-5-phosphate lyase (dRP lyase) activity.</text>
</comment>
<dbReference type="InterPro" id="IPR028207">
    <property type="entry name" value="DNA_pol_B_palm_palm"/>
</dbReference>
<evidence type="ECO:0000256" key="6">
    <source>
        <dbReference type="ARBA" id="ARBA00023204"/>
    </source>
</evidence>
<dbReference type="RefSeq" id="XP_018061442.1">
    <property type="nucleotide sequence ID" value="XM_018210226.1"/>
</dbReference>
<evidence type="ECO:0000256" key="8">
    <source>
        <dbReference type="RuleBase" id="RU366014"/>
    </source>
</evidence>
<keyword evidence="2 8" id="KW-0808">Transferase</keyword>
<dbReference type="GO" id="GO:0003887">
    <property type="term" value="F:DNA-directed DNA polymerase activity"/>
    <property type="evidence" value="ECO:0007669"/>
    <property type="project" value="UniProtKB-UniRule"/>
</dbReference>
<name>A0A132B5Z1_MOLSC</name>
<dbReference type="GO" id="GO:0006303">
    <property type="term" value="P:double-strand break repair via nonhomologous end joining"/>
    <property type="evidence" value="ECO:0007669"/>
    <property type="project" value="TreeGrafter"/>
</dbReference>
<dbReference type="SUPFAM" id="SSF81301">
    <property type="entry name" value="Nucleotidyltransferase"/>
    <property type="match status" value="1"/>
</dbReference>
<dbReference type="InterPro" id="IPR043519">
    <property type="entry name" value="NT_sf"/>
</dbReference>
<evidence type="ECO:0000256" key="4">
    <source>
        <dbReference type="ARBA" id="ARBA00022763"/>
    </source>
</evidence>
<dbReference type="InterPro" id="IPR018944">
    <property type="entry name" value="DNA_pol_lambd_fingers_domain"/>
</dbReference>
<dbReference type="GO" id="GO:0003677">
    <property type="term" value="F:DNA binding"/>
    <property type="evidence" value="ECO:0007669"/>
    <property type="project" value="UniProtKB-UniRule"/>
</dbReference>
<dbReference type="Pfam" id="PF14791">
    <property type="entry name" value="DNA_pol_B_thumb"/>
    <property type="match status" value="1"/>
</dbReference>
<dbReference type="PROSITE" id="PS00522">
    <property type="entry name" value="DNA_POLYMERASE_X"/>
    <property type="match status" value="1"/>
</dbReference>
<reference evidence="11 12" key="1">
    <citation type="submission" date="2015-10" db="EMBL/GenBank/DDBJ databases">
        <title>Full genome of DAOMC 229536 Phialocephala scopiformis, a fungal endophyte of spruce producing the potent anti-insectan compound rugulosin.</title>
        <authorList>
            <consortium name="DOE Joint Genome Institute"/>
            <person name="Walker A.K."/>
            <person name="Frasz S.L."/>
            <person name="Seifert K.A."/>
            <person name="Miller J.D."/>
            <person name="Mondo S.J."/>
            <person name="Labutti K."/>
            <person name="Lipzen A."/>
            <person name="Dockter R."/>
            <person name="Kennedy M."/>
            <person name="Grigoriev I.V."/>
            <person name="Spatafora J.W."/>
        </authorList>
    </citation>
    <scope>NUCLEOTIDE SEQUENCE [LARGE SCALE GENOMIC DNA]</scope>
    <source>
        <strain evidence="11 12">CBS 120377</strain>
    </source>
</reference>
<organism evidence="11 12">
    <name type="scientific">Mollisia scopiformis</name>
    <name type="common">Conifer needle endophyte fungus</name>
    <name type="synonym">Phialocephala scopiformis</name>
    <dbReference type="NCBI Taxonomy" id="149040"/>
    <lineage>
        <taxon>Eukaryota</taxon>
        <taxon>Fungi</taxon>
        <taxon>Dikarya</taxon>
        <taxon>Ascomycota</taxon>
        <taxon>Pezizomycotina</taxon>
        <taxon>Leotiomycetes</taxon>
        <taxon>Helotiales</taxon>
        <taxon>Mollisiaceae</taxon>
        <taxon>Mollisia</taxon>
    </lineage>
</organism>